<comment type="caution">
    <text evidence="2">The sequence shown here is derived from an EMBL/GenBank/DDBJ whole genome shotgun (WGS) entry which is preliminary data.</text>
</comment>
<reference evidence="2 3" key="1">
    <citation type="submission" date="2019-03" db="EMBL/GenBank/DDBJ databases">
        <title>First draft genome of Liparis tanakae, snailfish: a comprehensive survey of snailfish specific genes.</title>
        <authorList>
            <person name="Kim W."/>
            <person name="Song I."/>
            <person name="Jeong J.-H."/>
            <person name="Kim D."/>
            <person name="Kim S."/>
            <person name="Ryu S."/>
            <person name="Song J.Y."/>
            <person name="Lee S.K."/>
        </authorList>
    </citation>
    <scope>NUCLEOTIDE SEQUENCE [LARGE SCALE GENOMIC DNA]</scope>
    <source>
        <tissue evidence="2">Muscle</tissue>
    </source>
</reference>
<dbReference type="AlphaFoldDB" id="A0A4Z2IEN4"/>
<feature type="region of interest" description="Disordered" evidence="1">
    <location>
        <begin position="167"/>
        <end position="199"/>
    </location>
</feature>
<feature type="compositionally biased region" description="Basic and acidic residues" evidence="1">
    <location>
        <begin position="176"/>
        <end position="199"/>
    </location>
</feature>
<evidence type="ECO:0000256" key="1">
    <source>
        <dbReference type="SAM" id="MobiDB-lite"/>
    </source>
</evidence>
<name>A0A4Z2IEN4_9TELE</name>
<feature type="compositionally biased region" description="Basic and acidic residues" evidence="1">
    <location>
        <begin position="1"/>
        <end position="20"/>
    </location>
</feature>
<evidence type="ECO:0000313" key="2">
    <source>
        <dbReference type="EMBL" id="TNN76340.1"/>
    </source>
</evidence>
<evidence type="ECO:0000313" key="3">
    <source>
        <dbReference type="Proteomes" id="UP000314294"/>
    </source>
</evidence>
<organism evidence="2 3">
    <name type="scientific">Liparis tanakae</name>
    <name type="common">Tanaka's snailfish</name>
    <dbReference type="NCBI Taxonomy" id="230148"/>
    <lineage>
        <taxon>Eukaryota</taxon>
        <taxon>Metazoa</taxon>
        <taxon>Chordata</taxon>
        <taxon>Craniata</taxon>
        <taxon>Vertebrata</taxon>
        <taxon>Euteleostomi</taxon>
        <taxon>Actinopterygii</taxon>
        <taxon>Neopterygii</taxon>
        <taxon>Teleostei</taxon>
        <taxon>Neoteleostei</taxon>
        <taxon>Acanthomorphata</taxon>
        <taxon>Eupercaria</taxon>
        <taxon>Perciformes</taxon>
        <taxon>Cottioidei</taxon>
        <taxon>Cottales</taxon>
        <taxon>Liparidae</taxon>
        <taxon>Liparis</taxon>
    </lineage>
</organism>
<gene>
    <name evidence="2" type="ORF">EYF80_013419</name>
</gene>
<feature type="region of interest" description="Disordered" evidence="1">
    <location>
        <begin position="1"/>
        <end position="60"/>
    </location>
</feature>
<protein>
    <submittedName>
        <fullName evidence="2">Uncharacterized protein</fullName>
    </submittedName>
</protein>
<dbReference type="EMBL" id="SRLO01000094">
    <property type="protein sequence ID" value="TNN76340.1"/>
    <property type="molecule type" value="Genomic_DNA"/>
</dbReference>
<accession>A0A4Z2IEN4</accession>
<sequence length="199" mass="21836">MTEGKVGNEKGGVRFTRPEGEGEGPVTISRERENTIAADDEGQQKRPAQKTRINRREDRGLKCSETWKNEAQRSTGKRHRGTVFMSGKILTVRLLGVSAQHHHSTTTTAPPPQHHLLPLHSVGAAKQLLPLCPLSADDNDLLLNPTGTGRGGVQLYFWNGGWVLQGDGGHPTHKSPNSDERETQGRGRDEGEKMALKRS</sequence>
<proteinExistence type="predicted"/>
<keyword evidence="3" id="KW-1185">Reference proteome</keyword>
<dbReference type="Proteomes" id="UP000314294">
    <property type="component" value="Unassembled WGS sequence"/>
</dbReference>